<evidence type="ECO:0000256" key="1">
    <source>
        <dbReference type="SAM" id="MobiDB-lite"/>
    </source>
</evidence>
<keyword evidence="4" id="KW-1185">Reference proteome</keyword>
<dbReference type="InterPro" id="IPR032675">
    <property type="entry name" value="LRR_dom_sf"/>
</dbReference>
<dbReference type="Gramene" id="HORVU.MOREX.r3.2HG0110400.1">
    <property type="protein sequence ID" value="HORVU.MOREX.r3.2HG0110400.1.CDS1"/>
    <property type="gene ID" value="HORVU.MOREX.r3.2HG0110400"/>
</dbReference>
<proteinExistence type="predicted"/>
<dbReference type="Pfam" id="PF24758">
    <property type="entry name" value="LRR_At5g56370"/>
    <property type="match status" value="1"/>
</dbReference>
<reference evidence="3" key="2">
    <citation type="submission" date="2020-10" db="EMBL/GenBank/DDBJ databases">
        <authorList>
            <person name="Scholz U."/>
            <person name="Mascher M."/>
            <person name="Fiebig A."/>
        </authorList>
    </citation>
    <scope>NUCLEOTIDE SEQUENCE [LARGE SCALE GENOMIC DNA]</scope>
    <source>
        <strain evidence="3">cv. Morex</strain>
    </source>
</reference>
<name>A0A8I6X1X9_HORVV</name>
<feature type="region of interest" description="Disordered" evidence="1">
    <location>
        <begin position="1"/>
        <end position="29"/>
    </location>
</feature>
<sequence>MAGQPPFTNVDPATEADLRRRGLDPHEVDRSTEQLLTHICTELVPALPLSDPRRHTPLQRILSRLVVTDTARSPAIPAPDGVDRISLLRDELLREIVCRLPVKDGARTSVLASRWRRVWLSTPQVLADAHLRPKGCSLTPTPADSPAIIAAVSSILEAHTGAIPTVHLTCSPANAYQVQLARCLQLLATKGVQELVLVNRPWPLDVPLPPALFGITSLVRIYIGLWRFPDVARLPPRTSFPHLRELGICSVVMEDGDIDFVVAMSPILETLNIHGCNKGLRLRLVSQSLRCVQICSSVLEDIAVVKAPRLERLILEGFRSNAGGLCTRVRIGDAPKLHALGILEPGNTMLEIQDTIVMVQTSPVCSAV</sequence>
<dbReference type="SUPFAM" id="SSF52047">
    <property type="entry name" value="RNI-like"/>
    <property type="match status" value="1"/>
</dbReference>
<dbReference type="InterPro" id="IPR036047">
    <property type="entry name" value="F-box-like_dom_sf"/>
</dbReference>
<reference evidence="4" key="1">
    <citation type="journal article" date="2012" name="Nature">
        <title>A physical, genetic and functional sequence assembly of the barley genome.</title>
        <authorList>
            <consortium name="The International Barley Genome Sequencing Consortium"/>
            <person name="Mayer K.F."/>
            <person name="Waugh R."/>
            <person name="Brown J.W."/>
            <person name="Schulman A."/>
            <person name="Langridge P."/>
            <person name="Platzer M."/>
            <person name="Fincher G.B."/>
            <person name="Muehlbauer G.J."/>
            <person name="Sato K."/>
            <person name="Close T.J."/>
            <person name="Wise R.P."/>
            <person name="Stein N."/>
        </authorList>
    </citation>
    <scope>NUCLEOTIDE SEQUENCE [LARGE SCALE GENOMIC DNA]</scope>
    <source>
        <strain evidence="4">cv. Morex</strain>
    </source>
</reference>
<dbReference type="Gene3D" id="3.80.10.10">
    <property type="entry name" value="Ribonuclease Inhibitor"/>
    <property type="match status" value="1"/>
</dbReference>
<dbReference type="PANTHER" id="PTHR32141">
    <property type="match status" value="1"/>
</dbReference>
<accession>A0A8I6X1X9</accession>
<dbReference type="InterPro" id="IPR055411">
    <property type="entry name" value="LRR_FXL15/At3g58940/PEG3-like"/>
</dbReference>
<dbReference type="Proteomes" id="UP000011116">
    <property type="component" value="Chromosome 2H"/>
</dbReference>
<dbReference type="EnsemblPlants" id="HORVU.MOREX.r3.2HG0110400.1">
    <property type="protein sequence ID" value="HORVU.MOREX.r3.2HG0110400.1.CDS1"/>
    <property type="gene ID" value="HORVU.MOREX.r3.2HG0110400"/>
</dbReference>
<organism evidence="3 4">
    <name type="scientific">Hordeum vulgare subsp. vulgare</name>
    <name type="common">Domesticated barley</name>
    <dbReference type="NCBI Taxonomy" id="112509"/>
    <lineage>
        <taxon>Eukaryota</taxon>
        <taxon>Viridiplantae</taxon>
        <taxon>Streptophyta</taxon>
        <taxon>Embryophyta</taxon>
        <taxon>Tracheophyta</taxon>
        <taxon>Spermatophyta</taxon>
        <taxon>Magnoliopsida</taxon>
        <taxon>Liliopsida</taxon>
        <taxon>Poales</taxon>
        <taxon>Poaceae</taxon>
        <taxon>BOP clade</taxon>
        <taxon>Pooideae</taxon>
        <taxon>Triticodae</taxon>
        <taxon>Triticeae</taxon>
        <taxon>Hordeinae</taxon>
        <taxon>Hordeum</taxon>
    </lineage>
</organism>
<dbReference type="SUPFAM" id="SSF81383">
    <property type="entry name" value="F-box domain"/>
    <property type="match status" value="1"/>
</dbReference>
<feature type="compositionally biased region" description="Basic and acidic residues" evidence="1">
    <location>
        <begin position="16"/>
        <end position="29"/>
    </location>
</feature>
<protein>
    <recommendedName>
        <fullName evidence="2">F-box/LRR-repeat protein 15/At3g58940/PEG3-like LRR domain-containing protein</fullName>
    </recommendedName>
</protein>
<dbReference type="PANTHER" id="PTHR32141:SF106">
    <property type="entry name" value="FBD DOMAIN-CONTAINING PROTEIN"/>
    <property type="match status" value="1"/>
</dbReference>
<evidence type="ECO:0000259" key="2">
    <source>
        <dbReference type="Pfam" id="PF24758"/>
    </source>
</evidence>
<evidence type="ECO:0000313" key="4">
    <source>
        <dbReference type="Proteomes" id="UP000011116"/>
    </source>
</evidence>
<feature type="domain" description="F-box/LRR-repeat protein 15/At3g58940/PEG3-like LRR" evidence="2">
    <location>
        <begin position="180"/>
        <end position="363"/>
    </location>
</feature>
<reference evidence="3" key="3">
    <citation type="submission" date="2022-01" db="UniProtKB">
        <authorList>
            <consortium name="EnsemblPlants"/>
        </authorList>
    </citation>
    <scope>IDENTIFICATION</scope>
    <source>
        <strain evidence="3">subsp. vulgare</strain>
    </source>
</reference>
<dbReference type="InterPro" id="IPR055302">
    <property type="entry name" value="F-box_dom-containing"/>
</dbReference>
<evidence type="ECO:0000313" key="3">
    <source>
        <dbReference type="EnsemblPlants" id="HORVU.MOREX.r3.2HG0110400.1.CDS1"/>
    </source>
</evidence>
<dbReference type="AlphaFoldDB" id="A0A8I6X1X9"/>